<evidence type="ECO:0000313" key="16">
    <source>
        <dbReference type="EMBL" id="EGD71914.1"/>
    </source>
</evidence>
<dbReference type="GO" id="GO:0005524">
    <property type="term" value="F:ATP binding"/>
    <property type="evidence" value="ECO:0007669"/>
    <property type="project" value="UniProtKB-KW"/>
</dbReference>
<dbReference type="InterPro" id="IPR014729">
    <property type="entry name" value="Rossmann-like_a/b/a_fold"/>
</dbReference>
<evidence type="ECO:0000256" key="6">
    <source>
        <dbReference type="ARBA" id="ARBA00022840"/>
    </source>
</evidence>
<dbReference type="FunFam" id="1.10.730.10:FF:000002">
    <property type="entry name" value="Leucine--tRNA ligase"/>
    <property type="match status" value="1"/>
</dbReference>
<comment type="subcellular location">
    <subcellularLocation>
        <location evidence="1">Cytoplasm</location>
    </subcellularLocation>
</comment>
<evidence type="ECO:0000256" key="8">
    <source>
        <dbReference type="ARBA" id="ARBA00023146"/>
    </source>
</evidence>
<comment type="function">
    <text evidence="11">Catalyzes the attachment of valine to tRNA(Val). As ValRS can inadvertently accommodate and process structurally similar amino acids such as threonine, to avoid such errors, it has a 'posttransfer' editing activity that hydrolyzes mischarged Thr-tRNA(Val) in a tRNA-dependent manner.</text>
</comment>
<keyword evidence="7" id="KW-0648">Protein biosynthesis</keyword>
<dbReference type="Gene3D" id="1.10.730.10">
    <property type="entry name" value="Isoleucyl-tRNA Synthetase, Domain 1"/>
    <property type="match status" value="1"/>
</dbReference>
<dbReference type="Proteomes" id="UP000243774">
    <property type="component" value="Unassembled WGS sequence"/>
</dbReference>
<name>F2UU45_PARA5</name>
<dbReference type="InterPro" id="IPR009008">
    <property type="entry name" value="Val/Leu/Ile-tRNA-synth_edit"/>
</dbReference>
<dbReference type="Pfam" id="PF00133">
    <property type="entry name" value="tRNA-synt_1"/>
    <property type="match status" value="1"/>
</dbReference>
<keyword evidence="6" id="KW-0067">ATP-binding</keyword>
<dbReference type="PANTHER" id="PTHR11946:SF93">
    <property type="entry name" value="VALINE--TRNA LIGASE, CHLOROPLASTIC_MITOCHONDRIAL 2"/>
    <property type="match status" value="1"/>
</dbReference>
<sequence length="779" mass="90540">MVEEEKTLENTKNWSRELEKRIINEINSLDFTFSLNTEKEIFSLDTPPPYTSGRPWHLGAAAQYSKIDILGRSQRMLGKEVLFPVGMDRNGIPVERYTEKKNGISIKDTSREEFIKLCKESLDELEGEMLDILKSFSYSGDFKNVYRTDSASYRALTQSTFIEMWKKGMIIRGTRPSNYCIDCGTTIADAEIEYKELDTNLVYFYFKIKDSDKKILVASTRPELLGACSVILVNPTDDRFKEFVGKTAIIPIYEKEVKIIAHSYAKAEFGSGAVMICSYGDYNDMVIIKELNLKETILIDTNGRMNENAGEKLKGLKVNKARETIIKLLQDYGAVDKIEKIKHRTPMCDRSKIPIEIIPMDEYYVKVTDIRDRLIELANELEIIPEQHKQILINWLKVSNDWPISRRRYYGTEIPLWYCNNCGEPLVPEEGKYYIPWKELPPEGSKCSKCNGDKFTGDTRTFDTWMDSSVSALYVTKYLYDKEFFSKTYPMTLRPQGIDIVRTWLNYSILRNYQLTEKLPWKTAWIDGMGLDEHGEKMSKSKGNGVDPTIVIEKYGADAFRFWAVSEAMPGSNFMFSESRLQGSSKFLTKLWNVARLIKQFPAQEDRPTITESDRWIIEYTKKITNECVDAYKKLNPYLPANKIREFIWNVFAPHYLELIKARAYGEGFSEEEKESALYTLNSTFKELLLLLAPITPFITDTIWRELYSKESIHYQNITNFPEEDNTILETGEKLMEFNKKVWNLKKEKKISLRDKISIEIPQELKPFEKDLIKMHNIE</sequence>
<dbReference type="InterPro" id="IPR002303">
    <property type="entry name" value="Valyl-tRNA_ligase"/>
</dbReference>
<reference evidence="16 17" key="1">
    <citation type="submission" date="2011-03" db="EMBL/GenBank/DDBJ databases">
        <title>A unique three-unit tRNA splicing endonuclease found in ultrasmall Archaea possesses broad substrate specificity.</title>
        <authorList>
            <person name="Fujishima K."/>
            <person name="Sugahara J."/>
            <person name="Miller C.S."/>
            <person name="Baker B.J."/>
            <person name="Di Giulio M."/>
            <person name="Tomita M."/>
            <person name="Banfield J.F."/>
            <person name="Kanai A."/>
        </authorList>
    </citation>
    <scope>NUCLEOTIDE SEQUENCE [LARGE SCALE GENOMIC DNA]</scope>
</reference>
<dbReference type="NCBIfam" id="NF009687">
    <property type="entry name" value="PRK13208.1"/>
    <property type="match status" value="1"/>
</dbReference>
<comment type="catalytic activity">
    <reaction evidence="10">
        <text>tRNA(Val) + L-valine + ATP = L-valyl-tRNA(Val) + AMP + diphosphate</text>
        <dbReference type="Rhea" id="RHEA:10704"/>
        <dbReference type="Rhea" id="RHEA-COMP:9672"/>
        <dbReference type="Rhea" id="RHEA-COMP:9708"/>
        <dbReference type="ChEBI" id="CHEBI:30616"/>
        <dbReference type="ChEBI" id="CHEBI:33019"/>
        <dbReference type="ChEBI" id="CHEBI:57762"/>
        <dbReference type="ChEBI" id="CHEBI:78442"/>
        <dbReference type="ChEBI" id="CHEBI:78537"/>
        <dbReference type="ChEBI" id="CHEBI:456215"/>
        <dbReference type="EC" id="6.1.1.9"/>
    </reaction>
</comment>
<keyword evidence="3" id="KW-0963">Cytoplasm</keyword>
<protein>
    <recommendedName>
        <fullName evidence="9 13">Valine--tRNA ligase</fullName>
        <ecNumber evidence="2 13">6.1.1.9</ecNumber>
    </recommendedName>
</protein>
<feature type="domain" description="Aminoacyl-tRNA synthetase class Ia" evidence="14">
    <location>
        <begin position="33"/>
        <end position="567"/>
    </location>
</feature>
<evidence type="ECO:0000256" key="10">
    <source>
        <dbReference type="ARBA" id="ARBA00047552"/>
    </source>
</evidence>
<dbReference type="Pfam" id="PF08264">
    <property type="entry name" value="Anticodon_1"/>
    <property type="match status" value="1"/>
</dbReference>
<dbReference type="SUPFAM" id="SSF50677">
    <property type="entry name" value="ValRS/IleRS/LeuRS editing domain"/>
    <property type="match status" value="1"/>
</dbReference>
<evidence type="ECO:0000256" key="1">
    <source>
        <dbReference type="ARBA" id="ARBA00004496"/>
    </source>
</evidence>
<dbReference type="FunFam" id="3.40.50.620:FF:000192">
    <property type="entry name" value="Valine--tRNA ligase"/>
    <property type="match status" value="1"/>
</dbReference>
<gene>
    <name evidence="16" type="ORF">CSMARM5_0019</name>
</gene>
<dbReference type="AlphaFoldDB" id="F2UU45"/>
<evidence type="ECO:0000256" key="7">
    <source>
        <dbReference type="ARBA" id="ARBA00022917"/>
    </source>
</evidence>
<dbReference type="NCBIfam" id="TIGR00422">
    <property type="entry name" value="valS"/>
    <property type="match status" value="1"/>
</dbReference>
<dbReference type="EMBL" id="GL876963">
    <property type="protein sequence ID" value="EGD71914.1"/>
    <property type="molecule type" value="Genomic_DNA"/>
</dbReference>
<evidence type="ECO:0000259" key="15">
    <source>
        <dbReference type="Pfam" id="PF08264"/>
    </source>
</evidence>
<feature type="domain" description="Methionyl/Valyl/Leucyl/Isoleucyl-tRNA synthetase anticodon-binding" evidence="15">
    <location>
        <begin position="614"/>
        <end position="761"/>
    </location>
</feature>
<dbReference type="HOGENOM" id="CLU_001493_0_2_2"/>
<evidence type="ECO:0000259" key="14">
    <source>
        <dbReference type="Pfam" id="PF00133"/>
    </source>
</evidence>
<dbReference type="SUPFAM" id="SSF47323">
    <property type="entry name" value="Anticodon-binding domain of a subclass of class I aminoacyl-tRNA synthetases"/>
    <property type="match status" value="1"/>
</dbReference>
<dbReference type="PATRIC" id="fig|994838.4.peg.66"/>
<dbReference type="InterPro" id="IPR002300">
    <property type="entry name" value="aa-tRNA-synth_Ia"/>
</dbReference>
<evidence type="ECO:0000256" key="3">
    <source>
        <dbReference type="ARBA" id="ARBA00022490"/>
    </source>
</evidence>
<accession>F2UU45</accession>
<dbReference type="InterPro" id="IPR013155">
    <property type="entry name" value="M/V/L/I-tRNA-synth_anticd-bd"/>
</dbReference>
<evidence type="ECO:0000256" key="2">
    <source>
        <dbReference type="ARBA" id="ARBA00013169"/>
    </source>
</evidence>
<keyword evidence="5" id="KW-0547">Nucleotide-binding</keyword>
<keyword evidence="8 16" id="KW-0030">Aminoacyl-tRNA synthetase</keyword>
<dbReference type="PRINTS" id="PR00986">
    <property type="entry name" value="TRNASYNTHVAL"/>
</dbReference>
<evidence type="ECO:0000313" key="17">
    <source>
        <dbReference type="Proteomes" id="UP000243774"/>
    </source>
</evidence>
<dbReference type="GO" id="GO:0004832">
    <property type="term" value="F:valine-tRNA ligase activity"/>
    <property type="evidence" value="ECO:0007669"/>
    <property type="project" value="UniProtKB-UniRule"/>
</dbReference>
<dbReference type="GO" id="GO:0005829">
    <property type="term" value="C:cytosol"/>
    <property type="evidence" value="ECO:0007669"/>
    <property type="project" value="TreeGrafter"/>
</dbReference>
<dbReference type="PANTHER" id="PTHR11946">
    <property type="entry name" value="VALYL-TRNA SYNTHETASES"/>
    <property type="match status" value="1"/>
</dbReference>
<evidence type="ECO:0000256" key="4">
    <source>
        <dbReference type="ARBA" id="ARBA00022598"/>
    </source>
</evidence>
<dbReference type="InterPro" id="IPR009080">
    <property type="entry name" value="tRNAsynth_Ia_anticodon-bd"/>
</dbReference>
<evidence type="ECO:0000256" key="12">
    <source>
        <dbReference type="ARBA" id="ARBA00061452"/>
    </source>
</evidence>
<evidence type="ECO:0000256" key="11">
    <source>
        <dbReference type="ARBA" id="ARBA00055630"/>
    </source>
</evidence>
<dbReference type="GO" id="GO:0006438">
    <property type="term" value="P:valyl-tRNA aminoacylation"/>
    <property type="evidence" value="ECO:0007669"/>
    <property type="project" value="UniProtKB-UniRule"/>
</dbReference>
<dbReference type="CDD" id="cd07962">
    <property type="entry name" value="Anticodon_Ia_Val"/>
    <property type="match status" value="1"/>
</dbReference>
<dbReference type="SUPFAM" id="SSF52374">
    <property type="entry name" value="Nucleotidylyl transferase"/>
    <property type="match status" value="1"/>
</dbReference>
<dbReference type="GO" id="GO:0002161">
    <property type="term" value="F:aminoacyl-tRNA deacylase activity"/>
    <property type="evidence" value="ECO:0007669"/>
    <property type="project" value="InterPro"/>
</dbReference>
<dbReference type="InterPro" id="IPR033705">
    <property type="entry name" value="Anticodon_Ia_Val"/>
</dbReference>
<evidence type="ECO:0000256" key="9">
    <source>
        <dbReference type="ARBA" id="ARBA00024407"/>
    </source>
</evidence>
<comment type="similarity">
    <text evidence="12">Belongs to the class-I aminoacyl-tRNA synthetase family. ValS type 2 subfamily.</text>
</comment>
<dbReference type="EC" id="6.1.1.9" evidence="2 13"/>
<dbReference type="Gene3D" id="3.40.50.620">
    <property type="entry name" value="HUPs"/>
    <property type="match status" value="2"/>
</dbReference>
<organism evidence="16 17">
    <name type="scientific">Candidatus Parvarchaeum acidophilus ARMAN-5_'5-way FS'</name>
    <dbReference type="NCBI Taxonomy" id="994838"/>
    <lineage>
        <taxon>Archaea</taxon>
        <taxon>Candidatus Parvarchaeota</taxon>
        <taxon>Candidatus Parvarchaeum</taxon>
    </lineage>
</organism>
<keyword evidence="4" id="KW-0436">Ligase</keyword>
<proteinExistence type="inferred from homology"/>
<evidence type="ECO:0000256" key="5">
    <source>
        <dbReference type="ARBA" id="ARBA00022741"/>
    </source>
</evidence>
<evidence type="ECO:0000256" key="13">
    <source>
        <dbReference type="NCBIfam" id="TIGR00422"/>
    </source>
</evidence>